<gene>
    <name evidence="1" type="ORF">EW248_15990</name>
    <name evidence="2" type="ORF">GC632_18080</name>
</gene>
<name>A0A5T3ZC57_SALER</name>
<dbReference type="EMBL" id="AAMGZK010000018">
    <property type="protein sequence ID" value="EDH2696155.1"/>
    <property type="molecule type" value="Genomic_DNA"/>
</dbReference>
<organism evidence="1">
    <name type="scientific">Salmonella enterica</name>
    <name type="common">Salmonella choleraesuis</name>
    <dbReference type="NCBI Taxonomy" id="28901"/>
    <lineage>
        <taxon>Bacteria</taxon>
        <taxon>Pseudomonadati</taxon>
        <taxon>Pseudomonadota</taxon>
        <taxon>Gammaproteobacteria</taxon>
        <taxon>Enterobacterales</taxon>
        <taxon>Enterobacteriaceae</taxon>
        <taxon>Salmonella</taxon>
    </lineage>
</organism>
<accession>A0A5T3ZC57</accession>
<evidence type="ECO:0000313" key="1">
    <source>
        <dbReference type="EMBL" id="EAO0731855.1"/>
    </source>
</evidence>
<sequence>MDTRWRTHSITLYSGCLLRMNACLLPTVDSDVDNLHFTHYSGYGPDTHAVSWLLTAVVRVISGFSSADPRVSRPSS</sequence>
<protein>
    <submittedName>
        <fullName evidence="1">Uncharacterized protein</fullName>
    </submittedName>
</protein>
<dbReference type="EMBL" id="AACZYW010000045">
    <property type="protein sequence ID" value="EAO0731855.1"/>
    <property type="molecule type" value="Genomic_DNA"/>
</dbReference>
<reference evidence="1" key="1">
    <citation type="submission" date="2019-02" db="EMBL/GenBank/DDBJ databases">
        <authorList>
            <consortium name="PulseNet: The National Subtyping Network for Foodborne Disease Surveillance"/>
            <person name="Tarr C.L."/>
            <person name="Trees E."/>
            <person name="Katz L.S."/>
            <person name="Carleton-Romer H.A."/>
            <person name="Stroika S."/>
            <person name="Kucerova Z."/>
            <person name="Roache K.F."/>
            <person name="Sabol A.L."/>
            <person name="Besser J."/>
            <person name="Gerner-Smidt P."/>
        </authorList>
    </citation>
    <scope>NUCLEOTIDE SEQUENCE</scope>
    <source>
        <strain evidence="1">PNUSAS067109</strain>
        <strain evidence="2">PNUSAS106614</strain>
    </source>
</reference>
<comment type="caution">
    <text evidence="1">The sequence shown here is derived from an EMBL/GenBank/DDBJ whole genome shotgun (WGS) entry which is preliminary data.</text>
</comment>
<proteinExistence type="predicted"/>
<dbReference type="AlphaFoldDB" id="A0A5T3ZC57"/>
<evidence type="ECO:0000313" key="2">
    <source>
        <dbReference type="EMBL" id="EDH2696155.1"/>
    </source>
</evidence>